<dbReference type="Pfam" id="PF00437">
    <property type="entry name" value="T2SSE"/>
    <property type="match status" value="1"/>
</dbReference>
<name>A0A1F8GCR6_9BACT</name>
<dbReference type="GO" id="GO:0005524">
    <property type="term" value="F:ATP binding"/>
    <property type="evidence" value="ECO:0007669"/>
    <property type="project" value="UniProtKB-KW"/>
</dbReference>
<dbReference type="Gene3D" id="3.30.300.160">
    <property type="entry name" value="Type II secretion system, protein E, N-terminal domain"/>
    <property type="match status" value="1"/>
</dbReference>
<evidence type="ECO:0000313" key="5">
    <source>
        <dbReference type="EMBL" id="OGN23154.1"/>
    </source>
</evidence>
<dbReference type="AlphaFoldDB" id="A0A1F8GCR6"/>
<evidence type="ECO:0000256" key="2">
    <source>
        <dbReference type="ARBA" id="ARBA00022741"/>
    </source>
</evidence>
<keyword evidence="2" id="KW-0547">Nucleotide-binding</keyword>
<dbReference type="InterPro" id="IPR027417">
    <property type="entry name" value="P-loop_NTPase"/>
</dbReference>
<evidence type="ECO:0000259" key="4">
    <source>
        <dbReference type="PROSITE" id="PS00662"/>
    </source>
</evidence>
<dbReference type="PANTHER" id="PTHR30258">
    <property type="entry name" value="TYPE II SECRETION SYSTEM PROTEIN GSPE-RELATED"/>
    <property type="match status" value="1"/>
</dbReference>
<dbReference type="SUPFAM" id="SSF160246">
    <property type="entry name" value="EspE N-terminal domain-like"/>
    <property type="match status" value="1"/>
</dbReference>
<evidence type="ECO:0000256" key="3">
    <source>
        <dbReference type="ARBA" id="ARBA00022840"/>
    </source>
</evidence>
<protein>
    <recommendedName>
        <fullName evidence="4">Bacterial type II secretion system protein E domain-containing protein</fullName>
    </recommendedName>
</protein>
<dbReference type="InterPro" id="IPR003593">
    <property type="entry name" value="AAA+_ATPase"/>
</dbReference>
<organism evidence="5 6">
    <name type="scientific">Candidatus Yanofskybacteria bacterium RIFCSPLOWO2_01_FULL_42_49</name>
    <dbReference type="NCBI Taxonomy" id="1802694"/>
    <lineage>
        <taxon>Bacteria</taxon>
        <taxon>Candidatus Yanofskyibacteriota</taxon>
    </lineage>
</organism>
<dbReference type="Proteomes" id="UP000178227">
    <property type="component" value="Unassembled WGS sequence"/>
</dbReference>
<dbReference type="CDD" id="cd01129">
    <property type="entry name" value="PulE-GspE-like"/>
    <property type="match status" value="1"/>
</dbReference>
<sequence>MLTSLHAELVKIPQTLVEEFIKQGLISEEDIKYLEDLAQTQNKDLGQMIIDQGIMSENDLLNFKSRVYQLPIVKLEEIELDKEALKELPEDIVAFYKIIPFAKESGVLRIGIVDPEDINALEALKFLSGQKGLTIEKYLIGYKDFANITRSYRTLTGEVGEALESLAEELEKKVVKEGPAKIKLEELSAEAPVTRIVAVIVRHAVESRASDIHIEPFDDRVRVRFRIDGVLITSLTLPKNLHSAVVTRIKILSDLKIDETRLAQDGRFATKLGERKIDFRVSTFPTKNGEKVVMRILDPLAGVVTLGDLGLEGRSLDILQRGMTKPFGSILITGPTGSGKSTTLAAMLRVMNTEDINIVTLEDPIEYFVDGVNQSQVHEEIGYTFANGLRHILRQDPDVIMVGEIRDKETAGLATQAALTGHIVLSTLHTNDSMGVVPRLIDMGVEKYLIPPTVNVAAAQRLLRRLCPDCKVKAKANSGEEKIINDAIKDMPSEYYKSLFSEKGYTIYKPNTDNPCKTCGGKAFKGRLGIFEMMEMTDEFEKIILGTLSEAAMREEAKRQNMITMFQDGILKVLNGMVSLEELLEVAQANESA</sequence>
<dbReference type="InterPro" id="IPR001482">
    <property type="entry name" value="T2SS/T4SS_dom"/>
</dbReference>
<dbReference type="SUPFAM" id="SSF52540">
    <property type="entry name" value="P-loop containing nucleoside triphosphate hydrolases"/>
    <property type="match status" value="1"/>
</dbReference>
<evidence type="ECO:0000256" key="1">
    <source>
        <dbReference type="ARBA" id="ARBA00006611"/>
    </source>
</evidence>
<comment type="caution">
    <text evidence="5">The sequence shown here is derived from an EMBL/GenBank/DDBJ whole genome shotgun (WGS) entry which is preliminary data.</text>
</comment>
<comment type="similarity">
    <text evidence="1">Belongs to the GSP E family.</text>
</comment>
<gene>
    <name evidence="5" type="ORF">A2918_03910</name>
</gene>
<proteinExistence type="inferred from homology"/>
<dbReference type="PROSITE" id="PS00662">
    <property type="entry name" value="T2SP_E"/>
    <property type="match status" value="1"/>
</dbReference>
<dbReference type="PANTHER" id="PTHR30258:SF1">
    <property type="entry name" value="PROTEIN TRANSPORT PROTEIN HOFB HOMOLOG"/>
    <property type="match status" value="1"/>
</dbReference>
<dbReference type="InterPro" id="IPR037257">
    <property type="entry name" value="T2SS_E_N_sf"/>
</dbReference>
<feature type="domain" description="Bacterial type II secretion system protein E" evidence="4">
    <location>
        <begin position="393"/>
        <end position="407"/>
    </location>
</feature>
<dbReference type="GO" id="GO:0016887">
    <property type="term" value="F:ATP hydrolysis activity"/>
    <property type="evidence" value="ECO:0007669"/>
    <property type="project" value="TreeGrafter"/>
</dbReference>
<accession>A0A1F8GCR6</accession>
<keyword evidence="3" id="KW-0067">ATP-binding</keyword>
<evidence type="ECO:0000313" key="6">
    <source>
        <dbReference type="Proteomes" id="UP000178227"/>
    </source>
</evidence>
<dbReference type="EMBL" id="MGKI01000004">
    <property type="protein sequence ID" value="OGN23154.1"/>
    <property type="molecule type" value="Genomic_DNA"/>
</dbReference>
<dbReference type="Pfam" id="PF05157">
    <property type="entry name" value="MshEN"/>
    <property type="match status" value="1"/>
</dbReference>
<dbReference type="Gene3D" id="3.30.450.90">
    <property type="match status" value="1"/>
</dbReference>
<dbReference type="SMART" id="SM00382">
    <property type="entry name" value="AAA"/>
    <property type="match status" value="1"/>
</dbReference>
<dbReference type="InterPro" id="IPR007831">
    <property type="entry name" value="T2SS_GspE_N"/>
</dbReference>
<dbReference type="GO" id="GO:0005886">
    <property type="term" value="C:plasma membrane"/>
    <property type="evidence" value="ECO:0007669"/>
    <property type="project" value="TreeGrafter"/>
</dbReference>
<dbReference type="Gene3D" id="3.40.50.300">
    <property type="entry name" value="P-loop containing nucleotide triphosphate hydrolases"/>
    <property type="match status" value="1"/>
</dbReference>
<reference evidence="5 6" key="1">
    <citation type="journal article" date="2016" name="Nat. Commun.">
        <title>Thousands of microbial genomes shed light on interconnected biogeochemical processes in an aquifer system.</title>
        <authorList>
            <person name="Anantharaman K."/>
            <person name="Brown C.T."/>
            <person name="Hug L.A."/>
            <person name="Sharon I."/>
            <person name="Castelle C.J."/>
            <person name="Probst A.J."/>
            <person name="Thomas B.C."/>
            <person name="Singh A."/>
            <person name="Wilkins M.J."/>
            <person name="Karaoz U."/>
            <person name="Brodie E.L."/>
            <person name="Williams K.H."/>
            <person name="Hubbard S.S."/>
            <person name="Banfield J.F."/>
        </authorList>
    </citation>
    <scope>NUCLEOTIDE SEQUENCE [LARGE SCALE GENOMIC DNA]</scope>
</reference>
<dbReference type="STRING" id="1802694.A2918_03910"/>